<accession>A0A9W8Z992</accession>
<evidence type="ECO:0000256" key="3">
    <source>
        <dbReference type="ARBA" id="ARBA00019618"/>
    </source>
</evidence>
<feature type="region of interest" description="Disordered" evidence="12">
    <location>
        <begin position="1394"/>
        <end position="1439"/>
    </location>
</feature>
<feature type="domain" description="Mediator complex subunit Med13 N-terminal" evidence="14">
    <location>
        <begin position="1"/>
        <end position="363"/>
    </location>
</feature>
<name>A0A9W8Z992_9PLEO</name>
<dbReference type="InterPro" id="IPR021643">
    <property type="entry name" value="Mediator_Med13_N"/>
</dbReference>
<dbReference type="Pfam" id="PF11597">
    <property type="entry name" value="Med13_N"/>
    <property type="match status" value="1"/>
</dbReference>
<feature type="compositionally biased region" description="Low complexity" evidence="12">
    <location>
        <begin position="1394"/>
        <end position="1433"/>
    </location>
</feature>
<reference evidence="16" key="1">
    <citation type="submission" date="2022-10" db="EMBL/GenBank/DDBJ databases">
        <title>Tapping the CABI collections for fungal endophytes: first genome assemblies for Collariella, Neodidymelliopsis, Ascochyta clinopodiicola, Didymella pomorum, Didymosphaeria variabile, Neocosmospora piperis and Neocucurbitaria cava.</title>
        <authorList>
            <person name="Hill R."/>
        </authorList>
    </citation>
    <scope>NUCLEOTIDE SEQUENCE</scope>
    <source>
        <strain evidence="16">IMI 355091</strain>
    </source>
</reference>
<dbReference type="Pfam" id="PF06333">
    <property type="entry name" value="Med13_C"/>
    <property type="match status" value="1"/>
</dbReference>
<comment type="subunit">
    <text evidence="11">Component of the SRB8-11 complex, which itself associates with the Mediator complex.</text>
</comment>
<dbReference type="PANTHER" id="PTHR48249:SF3">
    <property type="entry name" value="MEDIATOR OF RNA POLYMERASE II TRANSCRIPTION SUBUNIT 13"/>
    <property type="match status" value="1"/>
</dbReference>
<feature type="region of interest" description="Disordered" evidence="12">
    <location>
        <begin position="778"/>
        <end position="818"/>
    </location>
</feature>
<feature type="compositionally biased region" description="Low complexity" evidence="12">
    <location>
        <begin position="1551"/>
        <end position="1580"/>
    </location>
</feature>
<evidence type="ECO:0000256" key="8">
    <source>
        <dbReference type="ARBA" id="ARBA00023242"/>
    </source>
</evidence>
<dbReference type="InterPro" id="IPR051139">
    <property type="entry name" value="Mediator_complx_sub13"/>
</dbReference>
<feature type="region of interest" description="Disordered" evidence="12">
    <location>
        <begin position="668"/>
        <end position="688"/>
    </location>
</feature>
<comment type="caution">
    <text evidence="16">The sequence shown here is derived from an EMBL/GenBank/DDBJ whole genome shotgun (WGS) entry which is preliminary data.</text>
</comment>
<feature type="domain" description="MID" evidence="15">
    <location>
        <begin position="1063"/>
        <end position="1240"/>
    </location>
</feature>
<keyword evidence="17" id="KW-1185">Reference proteome</keyword>
<keyword evidence="5 11" id="KW-0805">Transcription regulation</keyword>
<evidence type="ECO:0000256" key="4">
    <source>
        <dbReference type="ARBA" id="ARBA00022491"/>
    </source>
</evidence>
<dbReference type="GO" id="GO:0003713">
    <property type="term" value="F:transcription coactivator activity"/>
    <property type="evidence" value="ECO:0007669"/>
    <property type="project" value="TreeGrafter"/>
</dbReference>
<evidence type="ECO:0000256" key="5">
    <source>
        <dbReference type="ARBA" id="ARBA00023015"/>
    </source>
</evidence>
<feature type="region of interest" description="Disordered" evidence="12">
    <location>
        <begin position="505"/>
        <end position="534"/>
    </location>
</feature>
<dbReference type="Pfam" id="PF18296">
    <property type="entry name" value="MID_MedPIWI"/>
    <property type="match status" value="1"/>
</dbReference>
<evidence type="ECO:0000313" key="17">
    <source>
        <dbReference type="Proteomes" id="UP001140510"/>
    </source>
</evidence>
<evidence type="ECO:0000259" key="14">
    <source>
        <dbReference type="Pfam" id="PF11597"/>
    </source>
</evidence>
<evidence type="ECO:0000256" key="7">
    <source>
        <dbReference type="ARBA" id="ARBA00023163"/>
    </source>
</evidence>
<keyword evidence="6 11" id="KW-0010">Activator</keyword>
<proteinExistence type="inferred from homology"/>
<comment type="subcellular location">
    <subcellularLocation>
        <location evidence="1 11">Nucleus</location>
    </subcellularLocation>
</comment>
<feature type="region of interest" description="Disordered" evidence="12">
    <location>
        <begin position="1523"/>
        <end position="1584"/>
    </location>
</feature>
<keyword evidence="8 11" id="KW-0539">Nucleus</keyword>
<protein>
    <recommendedName>
        <fullName evidence="3 11">Mediator of RNA polymerase II transcription subunit 13</fullName>
    </recommendedName>
    <alternativeName>
        <fullName evidence="10 11">Mediator complex subunit 13</fullName>
    </alternativeName>
</protein>
<organism evidence="16 17">
    <name type="scientific">Didymella pomorum</name>
    <dbReference type="NCBI Taxonomy" id="749634"/>
    <lineage>
        <taxon>Eukaryota</taxon>
        <taxon>Fungi</taxon>
        <taxon>Dikarya</taxon>
        <taxon>Ascomycota</taxon>
        <taxon>Pezizomycotina</taxon>
        <taxon>Dothideomycetes</taxon>
        <taxon>Pleosporomycetidae</taxon>
        <taxon>Pleosporales</taxon>
        <taxon>Pleosporineae</taxon>
        <taxon>Didymellaceae</taxon>
        <taxon>Didymella</taxon>
    </lineage>
</organism>
<dbReference type="GO" id="GO:0016592">
    <property type="term" value="C:mediator complex"/>
    <property type="evidence" value="ECO:0007669"/>
    <property type="project" value="InterPro"/>
</dbReference>
<evidence type="ECO:0000313" key="16">
    <source>
        <dbReference type="EMBL" id="KAJ4400997.1"/>
    </source>
</evidence>
<dbReference type="Proteomes" id="UP001140510">
    <property type="component" value="Unassembled WGS sequence"/>
</dbReference>
<evidence type="ECO:0000259" key="13">
    <source>
        <dbReference type="Pfam" id="PF06333"/>
    </source>
</evidence>
<dbReference type="GO" id="GO:0045944">
    <property type="term" value="P:positive regulation of transcription by RNA polymerase II"/>
    <property type="evidence" value="ECO:0007669"/>
    <property type="project" value="TreeGrafter"/>
</dbReference>
<evidence type="ECO:0000256" key="1">
    <source>
        <dbReference type="ARBA" id="ARBA00004123"/>
    </source>
</evidence>
<gene>
    <name evidence="16" type="primary">SSN2</name>
    <name evidence="16" type="ORF">N0V91_008251</name>
</gene>
<sequence length="1647" mass="177782">MEFLKTCNTNAQVIGDFEAVAYQAFSVARDSSHTSSTLRDWSPSEDTRAVEAELRERQLFIARDATKPWLWLFTPTTVAEAGAEPADLPDIEGYSLQREQAGVTKAFELARPPLSARYPTAASYAALAAAQNKAAGRHPTLSASQNSTAEQLPPPDCFAIYELFTSSVVALITLSLVKEAAVTSLNCRTFVSKPVDQQHRQHDNVDENLNPHWLTSLDVHWASSGTLVASTFTQRSKDIYSLDEIARDDHLKTLVGTCVRVAPNGVLARIMSFDDPLQTTAEDAGQRPRRKKPRRSNLEQSIDKWKKTVTRWLSWKGYSLPNLDNSNAWVRLRTTFNSQPAAPSVVVVCSEQDVLWPRALCFYHQVVSEALPAVPTENSSTAADNVLRWFESTDSAGFRDPYDVAQGWFTGKAARDKAAAQHKAKVAKEDALQRKEEHPGLYPSSPLNTRIGTYGELQPVSGVYPTPPDGIAPGASVFAGDTPSVTGAASNLILASGGKNPAINLSAPQDSAPVETPLQTSTSPALATENDHSAISGNNDDLFGDDMDDGFQENDVGEDDFDFFDAPNDGDVDMADAPTASDVKVEGNTAVEKNKVPSETKAEEKDEACDPLAALEKALAIATDPPAPDSTQIKEEQTPPAVVAPSHDIVRPDDALEVQAQLEETPVAKAPTPPLSPSKVRNTLKASPKTTLTVHIPQAQAQHRRGSAFGPLSFSRKMSVADAKYQDGRYGVHEDAEAENRPAGVVKPKRPKSLRNVPLLTKLRYAVAVASANNLPRIAPGFSGRNDASDTESDSESLSSDVSDEDDDELPPALPTSFTAGSIISAKRKLPTDGNATPLSVTSFAESFGGDLLELQSLQLDDSSLFTFEPNTWDWSLLKLPPPIERSPDGTRYTMPMFPHPIGQVPDTPTSQTEVGFDVAEEKPSSGSDNINIAQMVTEQIISATLDILEEDPVTSSQCAHQATTELRWAAVIKTLFPKAVGCTLPTLSAVNDVFPDVSAHAKGQQRVPARKPNEPAATPGGQIYPINPPFIRVRRGEIPWDLLPPAMAFWEPLGLGPVHGPKNVVAFCIYPHSESLRPCLDSFLLHMQLAYDSCKLGSHTRVETVSEYERGLVPCRLPSPAAPRAVYKALRDTCVQLGKVLAARHAHIRESLAERVDAFIIYMIDPFNNPSALWELCASFWTLFQTYGQGPVHPSQPQKPDLVLQIIPMKYIASFDHPVILSSTRYINLAREIYNRSPPSTEPEDKTPLPIASAPAFQLEEPIPRNVPFKLQSEPPQDLLRENSYIHLAYAISLDGTWLTAAWTDSCGKSQATSTYHLGTRPFKELAQEIWATTISILQARKVHWRVCIARAGVMDRDELEAWVYLISCPTSLNLFITLLTVNTHPNYKFSPRASAGAASQSAPTTPAATPGVSPDNIGLTPAATPGAAEPPDVSQDPDARLVDATDETWGVVLAHRLHNSNSTTQFSPALISGLIVKRGPSGAAGGAPASAAAESEVHSEQGLIAVAVNILWIGAVGSTRAAQSPFPPTPGGSEPPSHPQAGSYLSHNPSPGGQQQGAGQAQGQSAPPTPTQGPQQTSSLMWTPTPQTRATAENLLKEILGQFRGLGLLARLKGMRGTRWGTVPWHIAAAKRGVEGLSSVAGRRS</sequence>
<keyword evidence="4 11" id="KW-0678">Repressor</keyword>
<dbReference type="EMBL" id="JAPEVA010000080">
    <property type="protein sequence ID" value="KAJ4400997.1"/>
    <property type="molecule type" value="Genomic_DNA"/>
</dbReference>
<evidence type="ECO:0000259" key="15">
    <source>
        <dbReference type="Pfam" id="PF18296"/>
    </source>
</evidence>
<feature type="compositionally biased region" description="Basic and acidic residues" evidence="12">
    <location>
        <begin position="428"/>
        <end position="439"/>
    </location>
</feature>
<dbReference type="PANTHER" id="PTHR48249">
    <property type="entry name" value="MEDIATOR OF RNA POLYMERASE II TRANSCRIPTION SUBUNIT 13"/>
    <property type="match status" value="1"/>
</dbReference>
<evidence type="ECO:0000256" key="12">
    <source>
        <dbReference type="SAM" id="MobiDB-lite"/>
    </source>
</evidence>
<evidence type="ECO:0000256" key="10">
    <source>
        <dbReference type="ARBA" id="ARBA00032008"/>
    </source>
</evidence>
<feature type="region of interest" description="Disordered" evidence="12">
    <location>
        <begin position="278"/>
        <end position="300"/>
    </location>
</feature>
<evidence type="ECO:0000256" key="11">
    <source>
        <dbReference type="RuleBase" id="RU364134"/>
    </source>
</evidence>
<dbReference type="InterPro" id="IPR009401">
    <property type="entry name" value="Med13_C"/>
</dbReference>
<evidence type="ECO:0000256" key="9">
    <source>
        <dbReference type="ARBA" id="ARBA00025661"/>
    </source>
</evidence>
<comment type="function">
    <text evidence="9 11">Component of the SRB8-11 complex. The SRB8-11 complex is a regulatory module of the Mediator complex which is itself involved in regulation of basal and activated RNA polymerase II-dependent transcription. The SRB8-11 complex may be involved in the transcriptional repression of a subset of genes regulated by Mediator. It may inhibit the association of the Mediator complex with RNA polymerase II to form the holoenzyme complex.</text>
</comment>
<feature type="compositionally biased region" description="Polar residues" evidence="12">
    <location>
        <begin position="679"/>
        <end position="688"/>
    </location>
</feature>
<feature type="region of interest" description="Disordered" evidence="12">
    <location>
        <begin position="627"/>
        <end position="646"/>
    </location>
</feature>
<feature type="region of interest" description="Disordered" evidence="12">
    <location>
        <begin position="428"/>
        <end position="449"/>
    </location>
</feature>
<evidence type="ECO:0000256" key="2">
    <source>
        <dbReference type="ARBA" id="ARBA00009354"/>
    </source>
</evidence>
<dbReference type="OrthoDB" id="103819at2759"/>
<comment type="similarity">
    <text evidence="2 11">Belongs to the Mediator complex subunit 13 family.</text>
</comment>
<feature type="domain" description="Mediator complex subunit Med13 C-terminal" evidence="13">
    <location>
        <begin position="1255"/>
        <end position="1632"/>
    </location>
</feature>
<evidence type="ECO:0000256" key="6">
    <source>
        <dbReference type="ARBA" id="ARBA00023159"/>
    </source>
</evidence>
<keyword evidence="7 11" id="KW-0804">Transcription</keyword>
<dbReference type="InterPro" id="IPR041285">
    <property type="entry name" value="MID_MedPIWI"/>
</dbReference>